<feature type="domain" description="MOSC" evidence="1">
    <location>
        <begin position="102"/>
        <end position="257"/>
    </location>
</feature>
<name>A0ABV7T796_9GAMM</name>
<dbReference type="Proteomes" id="UP001595630">
    <property type="component" value="Unassembled WGS sequence"/>
</dbReference>
<comment type="caution">
    <text evidence="2">The sequence shown here is derived from an EMBL/GenBank/DDBJ whole genome shotgun (WGS) entry which is preliminary data.</text>
</comment>
<dbReference type="SUPFAM" id="SSF50800">
    <property type="entry name" value="PK beta-barrel domain-like"/>
    <property type="match status" value="1"/>
</dbReference>
<reference evidence="3" key="1">
    <citation type="journal article" date="2019" name="Int. J. Syst. Evol. Microbiol.">
        <title>The Global Catalogue of Microorganisms (GCM) 10K type strain sequencing project: providing services to taxonomists for standard genome sequencing and annotation.</title>
        <authorList>
            <consortium name="The Broad Institute Genomics Platform"/>
            <consortium name="The Broad Institute Genome Sequencing Center for Infectious Disease"/>
            <person name="Wu L."/>
            <person name="Ma J."/>
        </authorList>
    </citation>
    <scope>NUCLEOTIDE SEQUENCE [LARGE SCALE GENOMIC DNA]</scope>
    <source>
        <strain evidence="3">KCTC 42447</strain>
    </source>
</reference>
<dbReference type="PROSITE" id="PS51340">
    <property type="entry name" value="MOSC"/>
    <property type="match status" value="1"/>
</dbReference>
<evidence type="ECO:0000313" key="3">
    <source>
        <dbReference type="Proteomes" id="UP001595630"/>
    </source>
</evidence>
<evidence type="ECO:0000259" key="1">
    <source>
        <dbReference type="PROSITE" id="PS51340"/>
    </source>
</evidence>
<protein>
    <submittedName>
        <fullName evidence="2">MOSC domain-containing protein</fullName>
    </submittedName>
</protein>
<sequence>MSAIEQLYRYPVKGLSAEPLASVQLTAGQALPLDRIFAITDGSWVFEPGNYVPRPKTDFLVQANREQLAEYRTHYDDSRNRLTFLDPDGRMTVFDLDDPEDQDSLSRLFAERFAGELQGMPRLVRAQGVRFTDVSVISTPMMNAISLVNLASVEALEADLGQPVHPLRFRANLYFRTATAWEELDWVGRQLRIGQARVEVVLRTRRCSAVNVDPLTARRDLSIPRALMARYGHPDMGVYIEVLKGGSVRIGDEVALL</sequence>
<dbReference type="InterPro" id="IPR011037">
    <property type="entry name" value="Pyrv_Knase-like_insert_dom_sf"/>
</dbReference>
<proteinExistence type="predicted"/>
<evidence type="ECO:0000313" key="2">
    <source>
        <dbReference type="EMBL" id="MFC3607491.1"/>
    </source>
</evidence>
<dbReference type="RefSeq" id="WP_386362716.1">
    <property type="nucleotide sequence ID" value="NZ_JBHRXZ010000016.1"/>
</dbReference>
<gene>
    <name evidence="2" type="ORF">ACFOMF_06855</name>
</gene>
<dbReference type="InterPro" id="IPR005303">
    <property type="entry name" value="MOCOS_middle"/>
</dbReference>
<dbReference type="Pfam" id="PF03476">
    <property type="entry name" value="MOSC_N"/>
    <property type="match status" value="1"/>
</dbReference>
<dbReference type="Pfam" id="PF03473">
    <property type="entry name" value="MOSC"/>
    <property type="match status" value="1"/>
</dbReference>
<dbReference type="Gene3D" id="2.40.33.20">
    <property type="entry name" value="PK beta-barrel domain-like"/>
    <property type="match status" value="1"/>
</dbReference>
<organism evidence="2 3">
    <name type="scientific">Stutzerimonas tarimensis</name>
    <dbReference type="NCBI Taxonomy" id="1507735"/>
    <lineage>
        <taxon>Bacteria</taxon>
        <taxon>Pseudomonadati</taxon>
        <taxon>Pseudomonadota</taxon>
        <taxon>Gammaproteobacteria</taxon>
        <taxon>Pseudomonadales</taxon>
        <taxon>Pseudomonadaceae</taxon>
        <taxon>Stutzerimonas</taxon>
    </lineage>
</organism>
<accession>A0ABV7T796</accession>
<dbReference type="InterPro" id="IPR005302">
    <property type="entry name" value="MoCF_Sase_C"/>
</dbReference>
<dbReference type="EMBL" id="JBHRXZ010000016">
    <property type="protein sequence ID" value="MFC3607491.1"/>
    <property type="molecule type" value="Genomic_DNA"/>
</dbReference>
<keyword evidence="3" id="KW-1185">Reference proteome</keyword>